<dbReference type="PANTHER" id="PTHR43881">
    <property type="entry name" value="GAMMA-GLUTAMYLTRANSPEPTIDASE (AFU_ORTHOLOGUE AFUA_4G13580)"/>
    <property type="match status" value="1"/>
</dbReference>
<gene>
    <name evidence="1" type="ORF">FA10DRAFT_263614</name>
</gene>
<dbReference type="EMBL" id="KZ819634">
    <property type="protein sequence ID" value="PWN92873.1"/>
    <property type="molecule type" value="Genomic_DNA"/>
</dbReference>
<protein>
    <submittedName>
        <fullName evidence="1">Gamma-glutamyltranspeptidase</fullName>
    </submittedName>
</protein>
<evidence type="ECO:0000313" key="2">
    <source>
        <dbReference type="Proteomes" id="UP000245768"/>
    </source>
</evidence>
<dbReference type="GeneID" id="37042208"/>
<dbReference type="InterPro" id="IPR029055">
    <property type="entry name" value="Ntn_hydrolases_N"/>
</dbReference>
<dbReference type="AlphaFoldDB" id="A0A316YXR8"/>
<dbReference type="OrthoDB" id="2015213at2759"/>
<dbReference type="InterPro" id="IPR043137">
    <property type="entry name" value="GGT_ssub_C"/>
</dbReference>
<dbReference type="InterPro" id="IPR052896">
    <property type="entry name" value="GGT-like_enzyme"/>
</dbReference>
<evidence type="ECO:0000313" key="1">
    <source>
        <dbReference type="EMBL" id="PWN92873.1"/>
    </source>
</evidence>
<sequence length="586" mass="62367">MASPHPSLNPFGMGPFHSRRSTVMGTRGVVASSQPLASSAGISILEQGGNAADAAVAVAAALNVTEPCSTGIGGDAFCLFWDAEKRQVRGLNASGRSPAAMSLDSLKKAGVTDGIGLQSVHSVTVPGAAASWVDTVEKFGSGKLTLEEILAPAIRLADGGYPVHEITSKAWVASEAKIKAASPNGDEMMLPGSKRAPKQGEIMRMPNLARTFREVAIKGKDGYYKGRIAQAIVDVLKQKGGLMELEDLAKHAEVGSEEITPISYEYGASSPNAHDGVTLHECPPNGQGLVALVGLGVIDSLRRQGKIGDVAKMEHNSAEYLHTLIEALRFGFADAHQWVCDPAHGGLDRVESMLSDKYLDEQSKIFDPKKLVHIAHGNPESSSNTVYFSVTDGQGNACSFIMSNYTGFGSCIVPKDCGFTLQNRGSDFKMDPAHPNCVAPSKRPYHTIIPAMATRRAEDGKPELFLSFGVMGGFMQPQGQIQVLLNILRGHTPQAALDAPRFCIGTGMRDKGPIDSTVYLEEGIADSVAEELRQKGHTIVQVHGWDKRDQFGRGQVIMRANDAGSGRKVWVAGSDPRGDGNAIAQV</sequence>
<dbReference type="InParanoid" id="A0A316YXR8"/>
<name>A0A316YXR8_9BASI</name>
<dbReference type="InterPro" id="IPR043138">
    <property type="entry name" value="GGT_lsub"/>
</dbReference>
<dbReference type="Proteomes" id="UP000245768">
    <property type="component" value="Unassembled WGS sequence"/>
</dbReference>
<dbReference type="SUPFAM" id="SSF56235">
    <property type="entry name" value="N-terminal nucleophile aminohydrolases (Ntn hydrolases)"/>
    <property type="match status" value="1"/>
</dbReference>
<dbReference type="STRING" id="215250.A0A316YXR8"/>
<organism evidence="1 2">
    <name type="scientific">Acaromyces ingoldii</name>
    <dbReference type="NCBI Taxonomy" id="215250"/>
    <lineage>
        <taxon>Eukaryota</taxon>
        <taxon>Fungi</taxon>
        <taxon>Dikarya</taxon>
        <taxon>Basidiomycota</taxon>
        <taxon>Ustilaginomycotina</taxon>
        <taxon>Exobasidiomycetes</taxon>
        <taxon>Exobasidiales</taxon>
        <taxon>Cryptobasidiaceae</taxon>
        <taxon>Acaromyces</taxon>
    </lineage>
</organism>
<accession>A0A316YXR8</accession>
<dbReference type="PANTHER" id="PTHR43881:SF1">
    <property type="entry name" value="GAMMA-GLUTAMYLTRANSPEPTIDASE (AFU_ORTHOLOGUE AFUA_4G13580)"/>
    <property type="match status" value="1"/>
</dbReference>
<dbReference type="PRINTS" id="PR01210">
    <property type="entry name" value="GGTRANSPTASE"/>
</dbReference>
<reference evidence="1" key="1">
    <citation type="journal article" date="2018" name="Mol. Biol. Evol.">
        <title>Broad Genomic Sampling Reveals a Smut Pathogenic Ancestry of the Fungal Clade Ustilaginomycotina.</title>
        <authorList>
            <person name="Kijpornyongpan T."/>
            <person name="Mondo S.J."/>
            <person name="Barry K."/>
            <person name="Sandor L."/>
            <person name="Lee J."/>
            <person name="Lipzen A."/>
            <person name="Pangilinan J."/>
            <person name="LaButti K."/>
            <person name="Hainaut M."/>
            <person name="Henrissat B."/>
            <person name="Grigoriev I.V."/>
            <person name="Spatafora J.W."/>
            <person name="Aime M.C."/>
        </authorList>
    </citation>
    <scope>NUCLEOTIDE SEQUENCE [LARGE SCALE GENOMIC DNA]</scope>
    <source>
        <strain evidence="1">MCA 4198</strain>
    </source>
</reference>
<dbReference type="Pfam" id="PF01019">
    <property type="entry name" value="G_glu_transpept"/>
    <property type="match status" value="1"/>
</dbReference>
<proteinExistence type="predicted"/>
<dbReference type="Gene3D" id="1.10.246.130">
    <property type="match status" value="1"/>
</dbReference>
<dbReference type="Gene3D" id="3.60.20.40">
    <property type="match status" value="1"/>
</dbReference>
<dbReference type="RefSeq" id="XP_025380071.1">
    <property type="nucleotide sequence ID" value="XM_025520292.1"/>
</dbReference>
<keyword evidence="2" id="KW-1185">Reference proteome</keyword>